<name>A0ABD1NBV5_9FABA</name>
<reference evidence="1 2" key="1">
    <citation type="submission" date="2024-08" db="EMBL/GenBank/DDBJ databases">
        <title>Insights into the chromosomal genome structure of Flemingia macrophylla.</title>
        <authorList>
            <person name="Ding Y."/>
            <person name="Zhao Y."/>
            <person name="Bi W."/>
            <person name="Wu M."/>
            <person name="Zhao G."/>
            <person name="Gong Y."/>
            <person name="Li W."/>
            <person name="Zhang P."/>
        </authorList>
    </citation>
    <scope>NUCLEOTIDE SEQUENCE [LARGE SCALE GENOMIC DNA]</scope>
    <source>
        <strain evidence="1">DYQJB</strain>
        <tissue evidence="1">Leaf</tissue>
    </source>
</reference>
<gene>
    <name evidence="1" type="ORF">Fmac_006892</name>
</gene>
<dbReference type="EMBL" id="JBGMDY010000002">
    <property type="protein sequence ID" value="KAL2345607.1"/>
    <property type="molecule type" value="Genomic_DNA"/>
</dbReference>
<keyword evidence="2" id="KW-1185">Reference proteome</keyword>
<evidence type="ECO:0000313" key="2">
    <source>
        <dbReference type="Proteomes" id="UP001603857"/>
    </source>
</evidence>
<protein>
    <submittedName>
        <fullName evidence="1">Uncharacterized protein</fullName>
    </submittedName>
</protein>
<proteinExistence type="predicted"/>
<evidence type="ECO:0000313" key="1">
    <source>
        <dbReference type="EMBL" id="KAL2345607.1"/>
    </source>
</evidence>
<sequence>MIRSKVLLQHQLGVLCGNDGEIYIAQSYNHMVDNSDSFAFELLWIWHAMYLMENTNRYLYTSTHTLKIMKF</sequence>
<accession>A0ABD1NBV5</accession>
<dbReference type="AlphaFoldDB" id="A0ABD1NBV5"/>
<organism evidence="1 2">
    <name type="scientific">Flemingia macrophylla</name>
    <dbReference type="NCBI Taxonomy" id="520843"/>
    <lineage>
        <taxon>Eukaryota</taxon>
        <taxon>Viridiplantae</taxon>
        <taxon>Streptophyta</taxon>
        <taxon>Embryophyta</taxon>
        <taxon>Tracheophyta</taxon>
        <taxon>Spermatophyta</taxon>
        <taxon>Magnoliopsida</taxon>
        <taxon>eudicotyledons</taxon>
        <taxon>Gunneridae</taxon>
        <taxon>Pentapetalae</taxon>
        <taxon>rosids</taxon>
        <taxon>fabids</taxon>
        <taxon>Fabales</taxon>
        <taxon>Fabaceae</taxon>
        <taxon>Papilionoideae</taxon>
        <taxon>50 kb inversion clade</taxon>
        <taxon>NPAAA clade</taxon>
        <taxon>indigoferoid/millettioid clade</taxon>
        <taxon>Phaseoleae</taxon>
        <taxon>Flemingia</taxon>
    </lineage>
</organism>
<dbReference type="Proteomes" id="UP001603857">
    <property type="component" value="Unassembled WGS sequence"/>
</dbReference>
<comment type="caution">
    <text evidence="1">The sequence shown here is derived from an EMBL/GenBank/DDBJ whole genome shotgun (WGS) entry which is preliminary data.</text>
</comment>